<dbReference type="PROSITE" id="PS50916">
    <property type="entry name" value="RABBD"/>
    <property type="match status" value="1"/>
</dbReference>
<dbReference type="GO" id="GO:0031267">
    <property type="term" value="F:small GTPase binding"/>
    <property type="evidence" value="ECO:0007669"/>
    <property type="project" value="InterPro"/>
</dbReference>
<keyword evidence="2" id="KW-0479">Metal-binding</keyword>
<organism evidence="4 5">
    <name type="scientific">Oryzias latipes</name>
    <name type="common">Japanese rice fish</name>
    <name type="synonym">Japanese killifish</name>
    <dbReference type="NCBI Taxonomy" id="8090"/>
    <lineage>
        <taxon>Eukaryota</taxon>
        <taxon>Metazoa</taxon>
        <taxon>Chordata</taxon>
        <taxon>Craniata</taxon>
        <taxon>Vertebrata</taxon>
        <taxon>Euteleostomi</taxon>
        <taxon>Actinopterygii</taxon>
        <taxon>Neopterygii</taxon>
        <taxon>Teleostei</taxon>
        <taxon>Neoteleostei</taxon>
        <taxon>Acanthomorphata</taxon>
        <taxon>Ovalentaria</taxon>
        <taxon>Atherinomorphae</taxon>
        <taxon>Beloniformes</taxon>
        <taxon>Adrianichthyidae</taxon>
        <taxon>Oryziinae</taxon>
        <taxon>Oryzias</taxon>
    </lineage>
</organism>
<dbReference type="InterPro" id="IPR011011">
    <property type="entry name" value="Znf_FYVE_PHD"/>
</dbReference>
<dbReference type="Gene3D" id="3.30.40.10">
    <property type="entry name" value="Zinc/RING finger domain, C3HC4 (zinc finger)"/>
    <property type="match status" value="1"/>
</dbReference>
<sequence>MMGCKKKEGECPATPVCLFSCICVFVLNRKGHTMTSGGSTLGEELTDEEKEIINGVLARAATMEAMEQQRIQRLSSRLDTIKKTACGDGHSHCLLCAASFGLQGVAAVMCAQCKKVCFDQKDRLNPADNSIVTDEHAIGS</sequence>
<dbReference type="SUPFAM" id="SSF57903">
    <property type="entry name" value="FYVE/PHD zinc finger"/>
    <property type="match status" value="1"/>
</dbReference>
<dbReference type="GO" id="GO:0006886">
    <property type="term" value="P:intracellular protein transport"/>
    <property type="evidence" value="ECO:0007669"/>
    <property type="project" value="InterPro"/>
</dbReference>
<reference key="1">
    <citation type="journal article" date="2007" name="Nature">
        <title>The medaka draft genome and insights into vertebrate genome evolution.</title>
        <authorList>
            <person name="Kasahara M."/>
            <person name="Naruse K."/>
            <person name="Sasaki S."/>
            <person name="Nakatani Y."/>
            <person name="Qu W."/>
            <person name="Ahsan B."/>
            <person name="Yamada T."/>
            <person name="Nagayasu Y."/>
            <person name="Doi K."/>
            <person name="Kasai Y."/>
            <person name="Jindo T."/>
            <person name="Kobayashi D."/>
            <person name="Shimada A."/>
            <person name="Toyoda A."/>
            <person name="Kuroki Y."/>
            <person name="Fujiyama A."/>
            <person name="Sasaki T."/>
            <person name="Shimizu A."/>
            <person name="Asakawa S."/>
            <person name="Shimizu N."/>
            <person name="Hashimoto S."/>
            <person name="Yang J."/>
            <person name="Lee Y."/>
            <person name="Matsushima K."/>
            <person name="Sugano S."/>
            <person name="Sakaizumi M."/>
            <person name="Narita T."/>
            <person name="Ohishi K."/>
            <person name="Haga S."/>
            <person name="Ohta F."/>
            <person name="Nomoto H."/>
            <person name="Nogata K."/>
            <person name="Morishita T."/>
            <person name="Endo T."/>
            <person name="Shin-I T."/>
            <person name="Takeda H."/>
            <person name="Morishita S."/>
            <person name="Kohara Y."/>
        </authorList>
    </citation>
    <scope>NUCLEOTIDE SEQUENCE [LARGE SCALE GENOMIC DNA]</scope>
    <source>
        <strain>Hd-rR</strain>
    </source>
</reference>
<protein>
    <recommendedName>
        <fullName evidence="3">RabBD domain-containing protein</fullName>
    </recommendedName>
</protein>
<reference evidence="4" key="3">
    <citation type="submission" date="2025-08" db="UniProtKB">
        <authorList>
            <consortium name="Ensembl"/>
        </authorList>
    </citation>
    <scope>IDENTIFICATION</scope>
    <source>
        <strain evidence="4">HSOK</strain>
    </source>
</reference>
<dbReference type="InterPro" id="IPR043566">
    <property type="entry name" value="Rabphilin/DOC2/Noc2"/>
</dbReference>
<reference evidence="4" key="4">
    <citation type="submission" date="2025-09" db="UniProtKB">
        <authorList>
            <consortium name="Ensembl"/>
        </authorList>
    </citation>
    <scope>IDENTIFICATION</scope>
    <source>
        <strain evidence="4">HSOK</strain>
    </source>
</reference>
<accession>A0A3P9IWK4</accession>
<proteinExistence type="predicted"/>
<dbReference type="Pfam" id="PF02318">
    <property type="entry name" value="FYVE_2"/>
    <property type="match status" value="1"/>
</dbReference>
<dbReference type="InterPro" id="IPR010911">
    <property type="entry name" value="Rab_BD"/>
</dbReference>
<name>A0A3P9IWK4_ORYLA</name>
<dbReference type="GO" id="GO:0030658">
    <property type="term" value="C:transport vesicle membrane"/>
    <property type="evidence" value="ECO:0007669"/>
    <property type="project" value="UniProtKB-SubCell"/>
</dbReference>
<evidence type="ECO:0000256" key="2">
    <source>
        <dbReference type="ARBA" id="ARBA00022723"/>
    </source>
</evidence>
<dbReference type="PANTHER" id="PTHR45729">
    <property type="entry name" value="RABPHILIN, ISOFORM A"/>
    <property type="match status" value="1"/>
</dbReference>
<evidence type="ECO:0000313" key="4">
    <source>
        <dbReference type="Ensembl" id="ENSORLP00015024352.1"/>
    </source>
</evidence>
<evidence type="ECO:0000256" key="1">
    <source>
        <dbReference type="ARBA" id="ARBA00004250"/>
    </source>
</evidence>
<dbReference type="Ensembl" id="ENSORLT00015008325.1">
    <property type="protein sequence ID" value="ENSORLP00015024352.1"/>
    <property type="gene ID" value="ENSORLG00015004753.1"/>
</dbReference>
<evidence type="ECO:0000313" key="5">
    <source>
        <dbReference type="Proteomes" id="UP000265200"/>
    </source>
</evidence>
<dbReference type="InterPro" id="IPR041282">
    <property type="entry name" value="FYVE_2"/>
</dbReference>
<comment type="subcellular location">
    <subcellularLocation>
        <location evidence="1">Cytoplasmic vesicle</location>
        <location evidence="1">Secretory vesicle membrane</location>
    </subcellularLocation>
</comment>
<dbReference type="Proteomes" id="UP000265200">
    <property type="component" value="Chromosome 12"/>
</dbReference>
<dbReference type="InterPro" id="IPR013083">
    <property type="entry name" value="Znf_RING/FYVE/PHD"/>
</dbReference>
<feature type="domain" description="RabBD" evidence="3">
    <location>
        <begin position="39"/>
        <end position="140"/>
    </location>
</feature>
<reference evidence="4 5" key="2">
    <citation type="submission" date="2017-04" db="EMBL/GenBank/DDBJ databases">
        <title>CpG methylation of centromeres and impact of large insertions on vertebrate speciation.</title>
        <authorList>
            <person name="Ichikawa K."/>
            <person name="Yoshimura J."/>
            <person name="Morishita S."/>
        </authorList>
    </citation>
    <scope>NUCLEOTIDE SEQUENCE</scope>
    <source>
        <strain evidence="4 5">HSOK</strain>
    </source>
</reference>
<dbReference type="GO" id="GO:0046872">
    <property type="term" value="F:metal ion binding"/>
    <property type="evidence" value="ECO:0007669"/>
    <property type="project" value="UniProtKB-KW"/>
</dbReference>
<dbReference type="AlphaFoldDB" id="A0A3P9IWK4"/>
<evidence type="ECO:0000259" key="3">
    <source>
        <dbReference type="PROSITE" id="PS50916"/>
    </source>
</evidence>
<dbReference type="PANTHER" id="PTHR45729:SF3">
    <property type="entry name" value="RABPHILIN-3A"/>
    <property type="match status" value="1"/>
</dbReference>